<feature type="region of interest" description="Disordered" evidence="1">
    <location>
        <begin position="243"/>
        <end position="279"/>
    </location>
</feature>
<dbReference type="SUPFAM" id="SSF50998">
    <property type="entry name" value="Quinoprotein alcohol dehydrogenase-like"/>
    <property type="match status" value="1"/>
</dbReference>
<gene>
    <name evidence="2" type="ORF">B7463_g11681</name>
</gene>
<feature type="non-terminal residue" evidence="2">
    <location>
        <position position="1"/>
    </location>
</feature>
<reference evidence="2 3" key="1">
    <citation type="submission" date="2018-05" db="EMBL/GenBank/DDBJ databases">
        <title>Draft genome sequence of Scytalidium lignicola DSM 105466, a ubiquitous saprotrophic fungus.</title>
        <authorList>
            <person name="Buettner E."/>
            <person name="Gebauer A.M."/>
            <person name="Hofrichter M."/>
            <person name="Liers C."/>
            <person name="Kellner H."/>
        </authorList>
    </citation>
    <scope>NUCLEOTIDE SEQUENCE [LARGE SCALE GENOMIC DNA]</scope>
    <source>
        <strain evidence="2 3">DSM 105466</strain>
    </source>
</reference>
<evidence type="ECO:0000313" key="3">
    <source>
        <dbReference type="Proteomes" id="UP000258309"/>
    </source>
</evidence>
<name>A0A3E2GU91_SCYLI</name>
<keyword evidence="3" id="KW-1185">Reference proteome</keyword>
<dbReference type="Proteomes" id="UP000258309">
    <property type="component" value="Unassembled WGS sequence"/>
</dbReference>
<organism evidence="2 3">
    <name type="scientific">Scytalidium lignicola</name>
    <name type="common">Hyphomycete</name>
    <dbReference type="NCBI Taxonomy" id="5539"/>
    <lineage>
        <taxon>Eukaryota</taxon>
        <taxon>Fungi</taxon>
        <taxon>Dikarya</taxon>
        <taxon>Ascomycota</taxon>
        <taxon>Pezizomycotina</taxon>
        <taxon>Leotiomycetes</taxon>
        <taxon>Leotiomycetes incertae sedis</taxon>
        <taxon>Scytalidium</taxon>
    </lineage>
</organism>
<accession>A0A3E2GU91</accession>
<feature type="non-terminal residue" evidence="2">
    <location>
        <position position="641"/>
    </location>
</feature>
<sequence>MDGLSVATALLAFTGAAKYLWDSISRFAEDFCDAHHQMKSLAAEVNVVVGLVTLLKRREIRSYLESDKAARVTVWRCQRVMRQLHETLSYYRENHMNWAMDGWKKAQELRDKLHKYAWYLELLSQTITLVVNTLIKQDTGAITGRLEVIEQTVANIIKVLFTVKEKQGEQKGVLLGYREKTDALLNTLLDTMAQYQQTTALNFKIILQSLHKHFNEPPSGQSEQRKDRSVEWKEPVGTERIVHPNIIDTSNISPSQATPMGASYSTPNSLPTPPQTPTVEVKSDETITSYNPNLQHCPRRPVWYNHIDSLELRWALLSFPAAQDSNREVLLTAHKWYDHRILVHVWDEGFGVLRKLHPLYGLSLFRQLDQIKVTFSPLDSTKCLISHQGAHSEIWDWHNEQKLTYKLPEASTGPLCFLPKQNSEEIIFLSPDRKALHIWNPSAGNIICTVNSSDGRQIDSYIPFSNGKYVLTVESVPERPFITDERSFLLKVHNTDSGEHFAFRMLDDDIVSVKPLQTSIDSRQDDGSVVWVSVQFKSNQYGILCWNENDQINTKMFDIGMKCLSASPDGSVLVFDPQSKSIKTEGLLIYKTSSGELIRTTTIWLDTGGKVKHVSFLLGRKRLAIVKNKVVEFWNLPDEVA</sequence>
<evidence type="ECO:0000256" key="1">
    <source>
        <dbReference type="SAM" id="MobiDB-lite"/>
    </source>
</evidence>
<dbReference type="InterPro" id="IPR011047">
    <property type="entry name" value="Quinoprotein_ADH-like_sf"/>
</dbReference>
<dbReference type="EMBL" id="NCSJ02000418">
    <property type="protein sequence ID" value="RFU24656.1"/>
    <property type="molecule type" value="Genomic_DNA"/>
</dbReference>
<dbReference type="InterPro" id="IPR015943">
    <property type="entry name" value="WD40/YVTN_repeat-like_dom_sf"/>
</dbReference>
<dbReference type="AlphaFoldDB" id="A0A3E2GU91"/>
<dbReference type="Gene3D" id="2.130.10.10">
    <property type="entry name" value="YVTN repeat-like/Quinoprotein amine dehydrogenase"/>
    <property type="match status" value="1"/>
</dbReference>
<feature type="compositionally biased region" description="Polar residues" evidence="1">
    <location>
        <begin position="247"/>
        <end position="269"/>
    </location>
</feature>
<evidence type="ECO:0000313" key="2">
    <source>
        <dbReference type="EMBL" id="RFU24656.1"/>
    </source>
</evidence>
<proteinExistence type="predicted"/>
<comment type="caution">
    <text evidence="2">The sequence shown here is derived from an EMBL/GenBank/DDBJ whole genome shotgun (WGS) entry which is preliminary data.</text>
</comment>
<protein>
    <recommendedName>
        <fullName evidence="4">Fungal N-terminal domain-containing protein</fullName>
    </recommendedName>
</protein>
<evidence type="ECO:0008006" key="4">
    <source>
        <dbReference type="Google" id="ProtNLM"/>
    </source>
</evidence>